<dbReference type="EMBL" id="VTWU01000004">
    <property type="protein sequence ID" value="KAA9332242.1"/>
    <property type="molecule type" value="Genomic_DNA"/>
</dbReference>
<organism evidence="1 2">
    <name type="scientific">Hymenobacter busanensis</name>
    <dbReference type="NCBI Taxonomy" id="2607656"/>
    <lineage>
        <taxon>Bacteria</taxon>
        <taxon>Pseudomonadati</taxon>
        <taxon>Bacteroidota</taxon>
        <taxon>Cytophagia</taxon>
        <taxon>Cytophagales</taxon>
        <taxon>Hymenobacteraceae</taxon>
        <taxon>Hymenobacter</taxon>
    </lineage>
</organism>
<dbReference type="AlphaFoldDB" id="A0A7L5A126"/>
<sequence>MKKLLLLVAGLWMLAVHPTVAADPEVVIVKIIEIPSRSKVIITRGEGKVEELDLPLGVSSKNAAESTAVYYRVAKQLYAEGYVLQGTMYASEGTSTLLFVKTPKP</sequence>
<gene>
    <name evidence="1" type="ORF">F0P96_12225</name>
</gene>
<evidence type="ECO:0000313" key="2">
    <source>
        <dbReference type="Proteomes" id="UP000326380"/>
    </source>
</evidence>
<proteinExistence type="predicted"/>
<reference evidence="1 2" key="1">
    <citation type="submission" date="2019-09" db="EMBL/GenBank/DDBJ databases">
        <title>Genome sequence of Hymenobacter sp. M3.</title>
        <authorList>
            <person name="Srinivasan S."/>
        </authorList>
    </citation>
    <scope>NUCLEOTIDE SEQUENCE [LARGE SCALE GENOMIC DNA]</scope>
    <source>
        <strain evidence="1 2">M3</strain>
    </source>
</reference>
<protein>
    <submittedName>
        <fullName evidence="1">Uncharacterized protein</fullName>
    </submittedName>
</protein>
<evidence type="ECO:0000313" key="1">
    <source>
        <dbReference type="EMBL" id="KAA9332242.1"/>
    </source>
</evidence>
<comment type="caution">
    <text evidence="1">The sequence shown here is derived from an EMBL/GenBank/DDBJ whole genome shotgun (WGS) entry which is preliminary data.</text>
</comment>
<dbReference type="RefSeq" id="WP_151079183.1">
    <property type="nucleotide sequence ID" value="NZ_CP047647.1"/>
</dbReference>
<keyword evidence="2" id="KW-1185">Reference proteome</keyword>
<accession>A0A7L5A126</accession>
<name>A0A7L5A126_9BACT</name>
<dbReference type="Proteomes" id="UP000326380">
    <property type="component" value="Unassembled WGS sequence"/>
</dbReference>